<name>R7Q9N6_CHOCR</name>
<dbReference type="AlphaFoldDB" id="R7Q9N6"/>
<protein>
    <submittedName>
        <fullName evidence="1">Uncharacterized protein</fullName>
    </submittedName>
</protein>
<sequence length="79" mass="9164">MVSDHIPFRAEAYEMGQLRLGRAWLDCRRRGQKSEGQSYPGTEWGRRGIGRTGCKWKAKVFWVWLLGEGCRRGQHVVTL</sequence>
<gene>
    <name evidence="1" type="ORF">CHC_T00002779001</name>
</gene>
<reference evidence="2" key="1">
    <citation type="journal article" date="2013" name="Proc. Natl. Acad. Sci. U.S.A.">
        <title>Genome structure and metabolic features in the red seaweed Chondrus crispus shed light on evolution of the Archaeplastida.</title>
        <authorList>
            <person name="Collen J."/>
            <person name="Porcel B."/>
            <person name="Carre W."/>
            <person name="Ball S.G."/>
            <person name="Chaparro C."/>
            <person name="Tonon T."/>
            <person name="Barbeyron T."/>
            <person name="Michel G."/>
            <person name="Noel B."/>
            <person name="Valentin K."/>
            <person name="Elias M."/>
            <person name="Artiguenave F."/>
            <person name="Arun A."/>
            <person name="Aury J.M."/>
            <person name="Barbosa-Neto J.F."/>
            <person name="Bothwell J.H."/>
            <person name="Bouget F.Y."/>
            <person name="Brillet L."/>
            <person name="Cabello-Hurtado F."/>
            <person name="Capella-Gutierrez S."/>
            <person name="Charrier B."/>
            <person name="Cladiere L."/>
            <person name="Cock J.M."/>
            <person name="Coelho S.M."/>
            <person name="Colleoni C."/>
            <person name="Czjzek M."/>
            <person name="Da Silva C."/>
            <person name="Delage L."/>
            <person name="Denoeud F."/>
            <person name="Deschamps P."/>
            <person name="Dittami S.M."/>
            <person name="Gabaldon T."/>
            <person name="Gachon C.M."/>
            <person name="Groisillier A."/>
            <person name="Herve C."/>
            <person name="Jabbari K."/>
            <person name="Katinka M."/>
            <person name="Kloareg B."/>
            <person name="Kowalczyk N."/>
            <person name="Labadie K."/>
            <person name="Leblanc C."/>
            <person name="Lopez P.J."/>
            <person name="McLachlan D.H."/>
            <person name="Meslet-Cladiere L."/>
            <person name="Moustafa A."/>
            <person name="Nehr Z."/>
            <person name="Nyvall Collen P."/>
            <person name="Panaud O."/>
            <person name="Partensky F."/>
            <person name="Poulain J."/>
            <person name="Rensing S.A."/>
            <person name="Rousvoal S."/>
            <person name="Samson G."/>
            <person name="Symeonidi A."/>
            <person name="Weissenbach J."/>
            <person name="Zambounis A."/>
            <person name="Wincker P."/>
            <person name="Boyen C."/>
        </authorList>
    </citation>
    <scope>NUCLEOTIDE SEQUENCE [LARGE SCALE GENOMIC DNA]</scope>
    <source>
        <strain evidence="2">cv. Stackhouse</strain>
    </source>
</reference>
<dbReference type="RefSeq" id="XP_005713915.1">
    <property type="nucleotide sequence ID" value="XM_005713858.1"/>
</dbReference>
<organism evidence="1 2">
    <name type="scientific">Chondrus crispus</name>
    <name type="common">Carrageen Irish moss</name>
    <name type="synonym">Polymorpha crispa</name>
    <dbReference type="NCBI Taxonomy" id="2769"/>
    <lineage>
        <taxon>Eukaryota</taxon>
        <taxon>Rhodophyta</taxon>
        <taxon>Florideophyceae</taxon>
        <taxon>Rhodymeniophycidae</taxon>
        <taxon>Gigartinales</taxon>
        <taxon>Gigartinaceae</taxon>
        <taxon>Chondrus</taxon>
    </lineage>
</organism>
<keyword evidence="2" id="KW-1185">Reference proteome</keyword>
<dbReference type="EMBL" id="HG001673">
    <property type="protein sequence ID" value="CDF34096.1"/>
    <property type="molecule type" value="Genomic_DNA"/>
</dbReference>
<dbReference type="Gramene" id="CDF34096">
    <property type="protein sequence ID" value="CDF34096"/>
    <property type="gene ID" value="CHC_T00002779001"/>
</dbReference>
<proteinExistence type="predicted"/>
<dbReference type="Proteomes" id="UP000012073">
    <property type="component" value="Unassembled WGS sequence"/>
</dbReference>
<accession>R7Q9N6</accession>
<evidence type="ECO:0000313" key="2">
    <source>
        <dbReference type="Proteomes" id="UP000012073"/>
    </source>
</evidence>
<dbReference type="GeneID" id="17321632"/>
<evidence type="ECO:0000313" key="1">
    <source>
        <dbReference type="EMBL" id="CDF34096.1"/>
    </source>
</evidence>
<dbReference type="KEGG" id="ccp:CHC_T00002779001"/>